<feature type="region of interest" description="Disordered" evidence="1">
    <location>
        <begin position="39"/>
        <end position="63"/>
    </location>
</feature>
<protein>
    <submittedName>
        <fullName evidence="2">Uncharacterized protein</fullName>
    </submittedName>
</protein>
<name>A0ABD0REQ7_CIRMR</name>
<feature type="non-terminal residue" evidence="2">
    <location>
        <position position="1"/>
    </location>
</feature>
<dbReference type="AlphaFoldDB" id="A0ABD0REQ7"/>
<feature type="non-terminal residue" evidence="2">
    <location>
        <position position="63"/>
    </location>
</feature>
<sequence length="63" mass="7365">FTLGGFEELQEMKVRMREQLNLPPLPEDSIKVVRNMRAASPPASAMELIEQQQQQKRGRRSRR</sequence>
<dbReference type="InterPro" id="IPR040185">
    <property type="entry name" value="Far11/STRP"/>
</dbReference>
<evidence type="ECO:0000313" key="2">
    <source>
        <dbReference type="EMBL" id="KAL0196383.1"/>
    </source>
</evidence>
<gene>
    <name evidence="2" type="ORF">M9458_009955</name>
</gene>
<comment type="caution">
    <text evidence="2">The sequence shown here is derived from an EMBL/GenBank/DDBJ whole genome shotgun (WGS) entry which is preliminary data.</text>
</comment>
<keyword evidence="3" id="KW-1185">Reference proteome</keyword>
<dbReference type="Proteomes" id="UP001529510">
    <property type="component" value="Unassembled WGS sequence"/>
</dbReference>
<dbReference type="PANTHER" id="PTHR13239">
    <property type="entry name" value="PROTEIN REQUIRED FOR HYPHAL ANASTOMOSIS HAM-2"/>
    <property type="match status" value="1"/>
</dbReference>
<organism evidence="2 3">
    <name type="scientific">Cirrhinus mrigala</name>
    <name type="common">Mrigala</name>
    <dbReference type="NCBI Taxonomy" id="683832"/>
    <lineage>
        <taxon>Eukaryota</taxon>
        <taxon>Metazoa</taxon>
        <taxon>Chordata</taxon>
        <taxon>Craniata</taxon>
        <taxon>Vertebrata</taxon>
        <taxon>Euteleostomi</taxon>
        <taxon>Actinopterygii</taxon>
        <taxon>Neopterygii</taxon>
        <taxon>Teleostei</taxon>
        <taxon>Ostariophysi</taxon>
        <taxon>Cypriniformes</taxon>
        <taxon>Cyprinidae</taxon>
        <taxon>Labeoninae</taxon>
        <taxon>Labeonini</taxon>
        <taxon>Cirrhinus</taxon>
    </lineage>
</organism>
<reference evidence="2 3" key="1">
    <citation type="submission" date="2024-05" db="EMBL/GenBank/DDBJ databases">
        <title>Genome sequencing and assembly of Indian major carp, Cirrhinus mrigala (Hamilton, 1822).</title>
        <authorList>
            <person name="Mohindra V."/>
            <person name="Chowdhury L.M."/>
            <person name="Lal K."/>
            <person name="Jena J.K."/>
        </authorList>
    </citation>
    <scope>NUCLEOTIDE SEQUENCE [LARGE SCALE GENOMIC DNA]</scope>
    <source>
        <strain evidence="2">CM1030</strain>
        <tissue evidence="2">Blood</tissue>
    </source>
</reference>
<dbReference type="PANTHER" id="PTHR13239:SF6">
    <property type="entry name" value="STRIATIN-INTERACTING PROTEIN 2"/>
    <property type="match status" value="1"/>
</dbReference>
<dbReference type="EMBL" id="JAMKFB020000004">
    <property type="protein sequence ID" value="KAL0196383.1"/>
    <property type="molecule type" value="Genomic_DNA"/>
</dbReference>
<accession>A0ABD0REQ7</accession>
<proteinExistence type="predicted"/>
<evidence type="ECO:0000256" key="1">
    <source>
        <dbReference type="SAM" id="MobiDB-lite"/>
    </source>
</evidence>
<evidence type="ECO:0000313" key="3">
    <source>
        <dbReference type="Proteomes" id="UP001529510"/>
    </source>
</evidence>